<name>A0A4P2PY26_SORCE</name>
<reference evidence="3 4" key="1">
    <citation type="submission" date="2015-09" db="EMBL/GenBank/DDBJ databases">
        <title>Sorangium comparison.</title>
        <authorList>
            <person name="Zaburannyi N."/>
            <person name="Bunk B."/>
            <person name="Overmann J."/>
            <person name="Mueller R."/>
        </authorList>
    </citation>
    <scope>NUCLEOTIDE SEQUENCE [LARGE SCALE GENOMIC DNA]</scope>
    <source>
        <strain evidence="3 4">So ceGT47</strain>
    </source>
</reference>
<dbReference type="Gene3D" id="3.60.15.10">
    <property type="entry name" value="Ribonuclease Z/Hydroxyacylglutathione hydrolase-like"/>
    <property type="match status" value="1"/>
</dbReference>
<sequence>MTSTRRNFLQTLSLLALQGCALLPDRTSAARPSDAGQAPECRVTWAGGPTMAISFAELTILTDPVLGESFSMGDPNEQVGFREVVQHPRSTPLGGVDLAGVGLVLLSHVHEDHFDQQAWADLDRSLPILLPVADVRTVTAKGFRRVDGLAWGDTRRLAAGAGRAVSITAIPAHHSSDAKIAEALGKGNGYWIELTDGGWRRTIYWTGDSMPTEEVIAATRSRGRPDLLVPHVGGVGATGPFGLISMRASDVVTLARALRPRRVLPIHHSTYELYREPISELAVRSQGEAYRLDLIAAGSTVVYR</sequence>
<accession>A0A4P2PY26</accession>
<dbReference type="InterPro" id="IPR006311">
    <property type="entry name" value="TAT_signal"/>
</dbReference>
<dbReference type="Pfam" id="PF12706">
    <property type="entry name" value="Lactamase_B_2"/>
    <property type="match status" value="1"/>
</dbReference>
<dbReference type="AlphaFoldDB" id="A0A4P2PY26"/>
<evidence type="ECO:0000313" key="4">
    <source>
        <dbReference type="Proteomes" id="UP000295781"/>
    </source>
</evidence>
<dbReference type="EMBL" id="CP012670">
    <property type="protein sequence ID" value="AUX21468.1"/>
    <property type="molecule type" value="Genomic_DNA"/>
</dbReference>
<evidence type="ECO:0000313" key="3">
    <source>
        <dbReference type="EMBL" id="AUX21468.1"/>
    </source>
</evidence>
<dbReference type="SUPFAM" id="SSF56281">
    <property type="entry name" value="Metallo-hydrolase/oxidoreductase"/>
    <property type="match status" value="1"/>
</dbReference>
<dbReference type="RefSeq" id="WP_129346783.1">
    <property type="nucleotide sequence ID" value="NZ_CP012670.1"/>
</dbReference>
<dbReference type="OrthoDB" id="9789133at2"/>
<dbReference type="PANTHER" id="PTHR43546:SF9">
    <property type="entry name" value="L-ASCORBATE-6-PHOSPHATE LACTONASE ULAG-RELATED"/>
    <property type="match status" value="1"/>
</dbReference>
<dbReference type="PROSITE" id="PS51318">
    <property type="entry name" value="TAT"/>
    <property type="match status" value="1"/>
</dbReference>
<feature type="domain" description="Metallo-beta-lactamase" evidence="2">
    <location>
        <begin position="60"/>
        <end position="268"/>
    </location>
</feature>
<keyword evidence="1" id="KW-0378">Hydrolase</keyword>
<dbReference type="PANTHER" id="PTHR43546">
    <property type="entry name" value="UPF0173 METAL-DEPENDENT HYDROLASE MJ1163-RELATED"/>
    <property type="match status" value="1"/>
</dbReference>
<dbReference type="InterPro" id="IPR050114">
    <property type="entry name" value="UPF0173_UPF0282_UlaG_hydrolase"/>
</dbReference>
<organism evidence="3 4">
    <name type="scientific">Sorangium cellulosum</name>
    <name type="common">Polyangium cellulosum</name>
    <dbReference type="NCBI Taxonomy" id="56"/>
    <lineage>
        <taxon>Bacteria</taxon>
        <taxon>Pseudomonadati</taxon>
        <taxon>Myxococcota</taxon>
        <taxon>Polyangia</taxon>
        <taxon>Polyangiales</taxon>
        <taxon>Polyangiaceae</taxon>
        <taxon>Sorangium</taxon>
    </lineage>
</organism>
<dbReference type="Proteomes" id="UP000295781">
    <property type="component" value="Chromosome"/>
</dbReference>
<gene>
    <name evidence="3" type="ORF">SOCEGT47_019520</name>
</gene>
<evidence type="ECO:0000256" key="1">
    <source>
        <dbReference type="ARBA" id="ARBA00022801"/>
    </source>
</evidence>
<proteinExistence type="predicted"/>
<dbReference type="PROSITE" id="PS51257">
    <property type="entry name" value="PROKAR_LIPOPROTEIN"/>
    <property type="match status" value="1"/>
</dbReference>
<dbReference type="GO" id="GO:0016787">
    <property type="term" value="F:hydrolase activity"/>
    <property type="evidence" value="ECO:0007669"/>
    <property type="project" value="UniProtKB-KW"/>
</dbReference>
<dbReference type="InterPro" id="IPR001279">
    <property type="entry name" value="Metallo-B-lactamas"/>
</dbReference>
<evidence type="ECO:0000259" key="2">
    <source>
        <dbReference type="Pfam" id="PF12706"/>
    </source>
</evidence>
<protein>
    <recommendedName>
        <fullName evidence="2">Metallo-beta-lactamase domain-containing protein</fullName>
    </recommendedName>
</protein>
<dbReference type="InterPro" id="IPR036866">
    <property type="entry name" value="RibonucZ/Hydroxyglut_hydro"/>
</dbReference>